<feature type="region of interest" description="Disordered" evidence="3">
    <location>
        <begin position="265"/>
        <end position="344"/>
    </location>
</feature>
<feature type="compositionally biased region" description="Low complexity" evidence="3">
    <location>
        <begin position="95"/>
        <end position="107"/>
    </location>
</feature>
<dbReference type="EMBL" id="JAAAHW010003231">
    <property type="protein sequence ID" value="KAF9986424.1"/>
    <property type="molecule type" value="Genomic_DNA"/>
</dbReference>
<protein>
    <recommendedName>
        <fullName evidence="9">SH3 domain-containing protein</fullName>
    </recommendedName>
</protein>
<dbReference type="PANTHER" id="PTHR35706:SF1">
    <property type="entry name" value="EMBRYOGENESIS-LIKE PROTEIN"/>
    <property type="match status" value="1"/>
</dbReference>
<evidence type="ECO:0000256" key="3">
    <source>
        <dbReference type="SAM" id="MobiDB-lite"/>
    </source>
</evidence>
<evidence type="ECO:0008006" key="9">
    <source>
        <dbReference type="Google" id="ProtNLM"/>
    </source>
</evidence>
<evidence type="ECO:0000256" key="1">
    <source>
        <dbReference type="ARBA" id="ARBA00022443"/>
    </source>
</evidence>
<feature type="compositionally biased region" description="Polar residues" evidence="3">
    <location>
        <begin position="283"/>
        <end position="320"/>
    </location>
</feature>
<dbReference type="AlphaFoldDB" id="A0A9P6MB37"/>
<evidence type="ECO:0000313" key="8">
    <source>
        <dbReference type="Proteomes" id="UP000749646"/>
    </source>
</evidence>
<dbReference type="InterPro" id="IPR000261">
    <property type="entry name" value="EH_dom"/>
</dbReference>
<dbReference type="PANTHER" id="PTHR35706">
    <property type="entry name" value="F14O23.11 PROTEIN"/>
    <property type="match status" value="1"/>
</dbReference>
<dbReference type="OrthoDB" id="1716625at2759"/>
<dbReference type="SMART" id="SM00027">
    <property type="entry name" value="EH"/>
    <property type="match status" value="1"/>
</dbReference>
<feature type="domain" description="EH" evidence="5">
    <location>
        <begin position="541"/>
        <end position="622"/>
    </location>
</feature>
<dbReference type="Gene3D" id="2.30.30.40">
    <property type="entry name" value="SH3 Domains"/>
    <property type="match status" value="1"/>
</dbReference>
<keyword evidence="8" id="KW-1185">Reference proteome</keyword>
<evidence type="ECO:0000313" key="7">
    <source>
        <dbReference type="EMBL" id="KAF9986424.1"/>
    </source>
</evidence>
<feature type="compositionally biased region" description="Polar residues" evidence="3">
    <location>
        <begin position="455"/>
        <end position="525"/>
    </location>
</feature>
<feature type="compositionally biased region" description="Low complexity" evidence="3">
    <location>
        <begin position="211"/>
        <end position="222"/>
    </location>
</feature>
<accession>A0A9P6MB37</accession>
<comment type="caution">
    <text evidence="7">The sequence shown here is derived from an EMBL/GenBank/DDBJ whole genome shotgun (WGS) entry which is preliminary data.</text>
</comment>
<feature type="region of interest" description="Disordered" evidence="3">
    <location>
        <begin position="83"/>
        <end position="152"/>
    </location>
</feature>
<feature type="compositionally biased region" description="Low complexity" evidence="3">
    <location>
        <begin position="232"/>
        <end position="243"/>
    </location>
</feature>
<evidence type="ECO:0000256" key="2">
    <source>
        <dbReference type="PROSITE-ProRule" id="PRU00192"/>
    </source>
</evidence>
<dbReference type="PROSITE" id="PS50031">
    <property type="entry name" value="EH"/>
    <property type="match status" value="1"/>
</dbReference>
<name>A0A9P6MB37_9FUNG</name>
<sequence>MVQVTQAKALFDCVGDEESELTFRQGDLLVDVRETSEDGWLFGRLERTGEGGLFPDNYVKLIYIDVEPSKPSFLPQLPARSSVTAKGAPLPHQLNTTPEQPINTTTTKPPLPDRKDQTSPAPGLRSTMRSRTESAPPALPKRSNAVNEKESATNELTATLALSVRERMANLSTSSQRQLNSLSSTTVGLQPGALPPRPTGRDLAQGSSTHAASSPPSSSLKPALPPRARAQSTIESSSLPTSSLLTASTSGRVYQVEDAAVPVPKLTTFARPRSARTSKGPGSPTQNERPSTISLMASHTEATSTPPKLPSRTSTLAKSRTNSDDSSADKSANTSSSSGPVRFSPVAVRQNPSELSALPAISRNPQPLPLPSRANLNLRLQGLPGAVLAEGLKDVDSDQKNDGSSSDASSGPLGSAFGVKLNSVGSKALKEALLTSTIAPAASEANKDKAPPLPTRTSTIPATLPNQREGPTTPSMRSQRESNSNLFSPPSSTMGTVDTMGHSWSTQSSPSKGVTRSHVTISPSQAPEGVVSEAIGVKPDARRRYEALFKTMSSGAYIEGTQVHVIYVRSRLDSKALAQIWDLVDVDNAGRLSEAQFCMGLYLIDERLASGLIPLEVSDELLLLRSGRGMITSLLARHQQPVPAVRLSNAVVVRVQAQRQQQQARTFITPPQTTTFASNSANVEKGVQNITDLFMTARDELEYAEEARGTVYYNDDKETAREAVQECLNTYSELLKDLDEAQKLDVQRKIGLKIMELKSQLDALNAEELE</sequence>
<dbReference type="SMART" id="SM00326">
    <property type="entry name" value="SH3"/>
    <property type="match status" value="1"/>
</dbReference>
<feature type="domain" description="SH3" evidence="4">
    <location>
        <begin position="2"/>
        <end position="64"/>
    </location>
</feature>
<dbReference type="Gene3D" id="1.10.238.10">
    <property type="entry name" value="EF-hand"/>
    <property type="match status" value="1"/>
</dbReference>
<feature type="region of interest" description="Disordered" evidence="3">
    <location>
        <begin position="169"/>
        <end position="243"/>
    </location>
</feature>
<dbReference type="InterPro" id="IPR001452">
    <property type="entry name" value="SH3_domain"/>
</dbReference>
<evidence type="ECO:0000259" key="5">
    <source>
        <dbReference type="PROSITE" id="PS50031"/>
    </source>
</evidence>
<dbReference type="InterPro" id="IPR036028">
    <property type="entry name" value="SH3-like_dom_sf"/>
</dbReference>
<evidence type="ECO:0000259" key="4">
    <source>
        <dbReference type="PROSITE" id="PS50002"/>
    </source>
</evidence>
<feature type="compositionally biased region" description="Low complexity" evidence="3">
    <location>
        <begin position="329"/>
        <end position="338"/>
    </location>
</feature>
<dbReference type="PROSITE" id="PS50222">
    <property type="entry name" value="EF_HAND_2"/>
    <property type="match status" value="1"/>
</dbReference>
<feature type="compositionally biased region" description="Polar residues" evidence="3">
    <location>
        <begin position="170"/>
        <end position="188"/>
    </location>
</feature>
<dbReference type="GO" id="GO:0005509">
    <property type="term" value="F:calcium ion binding"/>
    <property type="evidence" value="ECO:0007669"/>
    <property type="project" value="InterPro"/>
</dbReference>
<dbReference type="InterPro" id="IPR011992">
    <property type="entry name" value="EF-hand-dom_pair"/>
</dbReference>
<keyword evidence="1 2" id="KW-0728">SH3 domain</keyword>
<dbReference type="InterPro" id="IPR002048">
    <property type="entry name" value="EF_hand_dom"/>
</dbReference>
<dbReference type="Pfam" id="PF12763">
    <property type="entry name" value="EH"/>
    <property type="match status" value="1"/>
</dbReference>
<dbReference type="SUPFAM" id="SSF50044">
    <property type="entry name" value="SH3-domain"/>
    <property type="match status" value="1"/>
</dbReference>
<feature type="region of interest" description="Disordered" evidence="3">
    <location>
        <begin position="443"/>
        <end position="526"/>
    </location>
</feature>
<dbReference type="InterPro" id="IPR053325">
    <property type="entry name" value="H3-Acetyl_Activator"/>
</dbReference>
<feature type="domain" description="EF-hand" evidence="6">
    <location>
        <begin position="572"/>
        <end position="607"/>
    </location>
</feature>
<organism evidence="7 8">
    <name type="scientific">Modicella reniformis</name>
    <dbReference type="NCBI Taxonomy" id="1440133"/>
    <lineage>
        <taxon>Eukaryota</taxon>
        <taxon>Fungi</taxon>
        <taxon>Fungi incertae sedis</taxon>
        <taxon>Mucoromycota</taxon>
        <taxon>Mortierellomycotina</taxon>
        <taxon>Mortierellomycetes</taxon>
        <taxon>Mortierellales</taxon>
        <taxon>Mortierellaceae</taxon>
        <taxon>Modicella</taxon>
    </lineage>
</organism>
<reference evidence="7" key="1">
    <citation type="journal article" date="2020" name="Fungal Divers.">
        <title>Resolving the Mortierellaceae phylogeny through synthesis of multi-gene phylogenetics and phylogenomics.</title>
        <authorList>
            <person name="Vandepol N."/>
            <person name="Liber J."/>
            <person name="Desiro A."/>
            <person name="Na H."/>
            <person name="Kennedy M."/>
            <person name="Barry K."/>
            <person name="Grigoriev I.V."/>
            <person name="Miller A.N."/>
            <person name="O'Donnell K."/>
            <person name="Stajich J.E."/>
            <person name="Bonito G."/>
        </authorList>
    </citation>
    <scope>NUCLEOTIDE SEQUENCE</scope>
    <source>
        <strain evidence="7">MES-2147</strain>
    </source>
</reference>
<dbReference type="PROSITE" id="PS50002">
    <property type="entry name" value="SH3"/>
    <property type="match status" value="1"/>
</dbReference>
<gene>
    <name evidence="7" type="ORF">BGZ65_007628</name>
</gene>
<dbReference type="Proteomes" id="UP000749646">
    <property type="component" value="Unassembled WGS sequence"/>
</dbReference>
<evidence type="ECO:0000259" key="6">
    <source>
        <dbReference type="PROSITE" id="PS50222"/>
    </source>
</evidence>
<proteinExistence type="predicted"/>
<dbReference type="Pfam" id="PF07653">
    <property type="entry name" value="SH3_2"/>
    <property type="match status" value="1"/>
</dbReference>
<dbReference type="SUPFAM" id="SSF47473">
    <property type="entry name" value="EF-hand"/>
    <property type="match status" value="1"/>
</dbReference>